<keyword evidence="1" id="KW-1133">Transmembrane helix</keyword>
<gene>
    <name evidence="2" type="ORF">LA76x_3443</name>
</gene>
<reference evidence="2 3" key="1">
    <citation type="journal article" date="2015" name="BMC Genomics">
        <title>Comparative genomics and metabolic profiling of the genus Lysobacter.</title>
        <authorList>
            <person name="de Bruijn I."/>
            <person name="Cheng X."/>
            <person name="de Jager V."/>
            <person name="Exposito R.G."/>
            <person name="Watrous J."/>
            <person name="Patel N."/>
            <person name="Postma J."/>
            <person name="Dorrestein P.C."/>
            <person name="Kobayashi D."/>
            <person name="Raaijmakers J.M."/>
        </authorList>
    </citation>
    <scope>NUCLEOTIDE SEQUENCE [LARGE SCALE GENOMIC DNA]</scope>
    <source>
        <strain evidence="2 3">76</strain>
    </source>
</reference>
<dbReference type="PATRIC" id="fig|84531.7.peg.4522"/>
<evidence type="ECO:0000313" key="3">
    <source>
        <dbReference type="Proteomes" id="UP000060787"/>
    </source>
</evidence>
<name>A0A0S2FDD3_LYSAN</name>
<keyword evidence="1" id="KW-0812">Transmembrane</keyword>
<proteinExistence type="predicted"/>
<evidence type="ECO:0000256" key="1">
    <source>
        <dbReference type="SAM" id="Phobius"/>
    </source>
</evidence>
<protein>
    <submittedName>
        <fullName evidence="2">Uncharacterized protein</fullName>
    </submittedName>
</protein>
<dbReference type="KEGG" id="lab:LA76x_3443"/>
<dbReference type="Proteomes" id="UP000060787">
    <property type="component" value="Chromosome"/>
</dbReference>
<feature type="transmembrane region" description="Helical" evidence="1">
    <location>
        <begin position="23"/>
        <end position="43"/>
    </location>
</feature>
<keyword evidence="1" id="KW-0472">Membrane</keyword>
<accession>A0A0S2FDD3</accession>
<evidence type="ECO:0000313" key="2">
    <source>
        <dbReference type="EMBL" id="ALN81567.1"/>
    </source>
</evidence>
<dbReference type="AlphaFoldDB" id="A0A0S2FDD3"/>
<keyword evidence="3" id="KW-1185">Reference proteome</keyword>
<dbReference type="EMBL" id="CP011129">
    <property type="protein sequence ID" value="ALN81567.1"/>
    <property type="molecule type" value="Genomic_DNA"/>
</dbReference>
<organism evidence="2 3">
    <name type="scientific">Lysobacter antibioticus</name>
    <dbReference type="NCBI Taxonomy" id="84531"/>
    <lineage>
        <taxon>Bacteria</taxon>
        <taxon>Pseudomonadati</taxon>
        <taxon>Pseudomonadota</taxon>
        <taxon>Gammaproteobacteria</taxon>
        <taxon>Lysobacterales</taxon>
        <taxon>Lysobacteraceae</taxon>
        <taxon>Lysobacter</taxon>
    </lineage>
</organism>
<dbReference type="KEGG" id="laq:GLA29479_4632"/>
<sequence length="53" mass="6083">MWALYALNPNGKLSRSWRRAANAWFPISTAFTLRQALAILVFFKMPSIMFGYG</sequence>